<dbReference type="CDD" id="cd02042">
    <property type="entry name" value="ParAB_family"/>
    <property type="match status" value="1"/>
</dbReference>
<dbReference type="Gene3D" id="3.40.50.300">
    <property type="entry name" value="P-loop containing nucleotide triphosphate hydrolases"/>
    <property type="match status" value="1"/>
</dbReference>
<dbReference type="InterPro" id="IPR050678">
    <property type="entry name" value="DNA_Partitioning_ATPase"/>
</dbReference>
<keyword evidence="3" id="KW-1185">Reference proteome</keyword>
<evidence type="ECO:0000313" key="3">
    <source>
        <dbReference type="Proteomes" id="UP001595476"/>
    </source>
</evidence>
<dbReference type="InterPro" id="IPR025669">
    <property type="entry name" value="AAA_dom"/>
</dbReference>
<dbReference type="PANTHER" id="PTHR13696">
    <property type="entry name" value="P-LOOP CONTAINING NUCLEOSIDE TRIPHOSPHATE HYDROLASE"/>
    <property type="match status" value="1"/>
</dbReference>
<comment type="caution">
    <text evidence="2">The sequence shown here is derived from an EMBL/GenBank/DDBJ whole genome shotgun (WGS) entry which is preliminary data.</text>
</comment>
<dbReference type="Proteomes" id="UP001595476">
    <property type="component" value="Unassembled WGS sequence"/>
</dbReference>
<dbReference type="InterPro" id="IPR027417">
    <property type="entry name" value="P-loop_NTPase"/>
</dbReference>
<dbReference type="PANTHER" id="PTHR13696:SF69">
    <property type="entry name" value="PLASMID PARTITIONING PROTEIN-RELATED"/>
    <property type="match status" value="1"/>
</dbReference>
<proteinExistence type="predicted"/>
<dbReference type="RefSeq" id="WP_386715600.1">
    <property type="nucleotide sequence ID" value="NZ_JBHRSZ010000002.1"/>
</dbReference>
<dbReference type="EMBL" id="JBHRSZ010000002">
    <property type="protein sequence ID" value="MFC3149861.1"/>
    <property type="molecule type" value="Genomic_DNA"/>
</dbReference>
<dbReference type="SUPFAM" id="SSF52540">
    <property type="entry name" value="P-loop containing nucleoside triphosphate hydrolases"/>
    <property type="match status" value="1"/>
</dbReference>
<evidence type="ECO:0000313" key="2">
    <source>
        <dbReference type="EMBL" id="MFC3149861.1"/>
    </source>
</evidence>
<accession>A0ABV7HE81</accession>
<dbReference type="Pfam" id="PF13614">
    <property type="entry name" value="AAA_31"/>
    <property type="match status" value="1"/>
</dbReference>
<evidence type="ECO:0000259" key="1">
    <source>
        <dbReference type="Pfam" id="PF13614"/>
    </source>
</evidence>
<sequence length="258" mass="28400">MRVWAVANQKGGVGKTTTAVSLAGLLAEQGKRVLLVDLDPHGSMTSYFGYDPDELEHSCFDLFQASDAIPTELPSQLLLDTSHANINLLPSSTALATLERSMVGKEGMGLVVSRSLASLWDDFDYALIDSPPILGVLMINALAACSRLIIPVQCEFLALKGLERMVHTLNMVTKSRPTPLPYHIVPTMFDRRTNASLHSVKEMRHTYPETVWNHMIPVDTQFRDASKAGVIPNAYDSQGRGVRSYSKLLKTLLEEESS</sequence>
<protein>
    <submittedName>
        <fullName evidence="2">ParA family protein</fullName>
    </submittedName>
</protein>
<gene>
    <name evidence="2" type="ORF">ACFOEK_02340</name>
</gene>
<organism evidence="2 3">
    <name type="scientific">Litoribrevibacter euphylliae</name>
    <dbReference type="NCBI Taxonomy" id="1834034"/>
    <lineage>
        <taxon>Bacteria</taxon>
        <taxon>Pseudomonadati</taxon>
        <taxon>Pseudomonadota</taxon>
        <taxon>Gammaproteobacteria</taxon>
        <taxon>Oceanospirillales</taxon>
        <taxon>Oceanospirillaceae</taxon>
        <taxon>Litoribrevibacter</taxon>
    </lineage>
</organism>
<reference evidence="3" key="1">
    <citation type="journal article" date="2019" name="Int. J. Syst. Evol. Microbiol.">
        <title>The Global Catalogue of Microorganisms (GCM) 10K type strain sequencing project: providing services to taxonomists for standard genome sequencing and annotation.</title>
        <authorList>
            <consortium name="The Broad Institute Genomics Platform"/>
            <consortium name="The Broad Institute Genome Sequencing Center for Infectious Disease"/>
            <person name="Wu L."/>
            <person name="Ma J."/>
        </authorList>
    </citation>
    <scope>NUCLEOTIDE SEQUENCE [LARGE SCALE GENOMIC DNA]</scope>
    <source>
        <strain evidence="3">KCTC 52438</strain>
    </source>
</reference>
<name>A0ABV7HE81_9GAMM</name>
<feature type="domain" description="AAA" evidence="1">
    <location>
        <begin position="1"/>
        <end position="175"/>
    </location>
</feature>